<sequence length="156" mass="16738">MRDLGTHRLSSGGCYATSDPSIEPGDYETDAFGDSPVVGGETNGLPAAVCLPVVSQKEDSVSLSFEAEDWPRDAHPSLAHLTGCSPTNWESFLLRGWRGVSEAKKASVSLRNHLIRGADRLGHKPDGTSTQSCVSRSGPPCLRLMRVEAFENQLLA</sequence>
<dbReference type="RefSeq" id="XP_003665333.1">
    <property type="nucleotide sequence ID" value="XM_003665285.1"/>
</dbReference>
<evidence type="ECO:0000313" key="2">
    <source>
        <dbReference type="Proteomes" id="UP000007322"/>
    </source>
</evidence>
<dbReference type="AlphaFoldDB" id="G2QKI2"/>
<reference evidence="1 2" key="1">
    <citation type="journal article" date="2011" name="Nat. Biotechnol.">
        <title>Comparative genomic analysis of the thermophilic biomass-degrading fungi Myceliophthora thermophila and Thielavia terrestris.</title>
        <authorList>
            <person name="Berka R.M."/>
            <person name="Grigoriev I.V."/>
            <person name="Otillar R."/>
            <person name="Salamov A."/>
            <person name="Grimwood J."/>
            <person name="Reid I."/>
            <person name="Ishmael N."/>
            <person name="John T."/>
            <person name="Darmond C."/>
            <person name="Moisan M.-C."/>
            <person name="Henrissat B."/>
            <person name="Coutinho P.M."/>
            <person name="Lombard V."/>
            <person name="Natvig D.O."/>
            <person name="Lindquist E."/>
            <person name="Schmutz J."/>
            <person name="Lucas S."/>
            <person name="Harris P."/>
            <person name="Powlowski J."/>
            <person name="Bellemare A."/>
            <person name="Taylor D."/>
            <person name="Butler G."/>
            <person name="de Vries R.P."/>
            <person name="Allijn I.E."/>
            <person name="van den Brink J."/>
            <person name="Ushinsky S."/>
            <person name="Storms R."/>
            <person name="Powell A.J."/>
            <person name="Paulsen I.T."/>
            <person name="Elbourne L.D.H."/>
            <person name="Baker S.E."/>
            <person name="Magnuson J."/>
            <person name="LaBoissiere S."/>
            <person name="Clutterbuck A.J."/>
            <person name="Martinez D."/>
            <person name="Wogulis M."/>
            <person name="de Leon A.L."/>
            <person name="Rey M.W."/>
            <person name="Tsang A."/>
        </authorList>
    </citation>
    <scope>NUCLEOTIDE SEQUENCE [LARGE SCALE GENOMIC DNA]</scope>
    <source>
        <strain evidence="2">ATCC 42464 / BCRC 31852 / DSM 1799</strain>
    </source>
</reference>
<evidence type="ECO:0000313" key="1">
    <source>
        <dbReference type="EMBL" id="AEO60088.1"/>
    </source>
</evidence>
<keyword evidence="2" id="KW-1185">Reference proteome</keyword>
<protein>
    <submittedName>
        <fullName evidence="1">Uncharacterized protein</fullName>
    </submittedName>
</protein>
<dbReference type="VEuPathDB" id="FungiDB:MYCTH_2308935"/>
<gene>
    <name evidence="1" type="ORF">MYCTH_2308935</name>
</gene>
<dbReference type="EMBL" id="CP003006">
    <property type="protein sequence ID" value="AEO60088.1"/>
    <property type="molecule type" value="Genomic_DNA"/>
</dbReference>
<dbReference type="HOGENOM" id="CLU_1687931_0_0_1"/>
<dbReference type="InParanoid" id="G2QKI2"/>
<name>G2QKI2_THET4</name>
<dbReference type="GeneID" id="11511093"/>
<dbReference type="Proteomes" id="UP000007322">
    <property type="component" value="Chromosome 5"/>
</dbReference>
<proteinExistence type="predicted"/>
<dbReference type="KEGG" id="mtm:MYCTH_2308935"/>
<accession>G2QKI2</accession>
<organism evidence="1 2">
    <name type="scientific">Thermothelomyces thermophilus (strain ATCC 42464 / BCRC 31852 / DSM 1799)</name>
    <name type="common">Sporotrichum thermophile</name>
    <dbReference type="NCBI Taxonomy" id="573729"/>
    <lineage>
        <taxon>Eukaryota</taxon>
        <taxon>Fungi</taxon>
        <taxon>Dikarya</taxon>
        <taxon>Ascomycota</taxon>
        <taxon>Pezizomycotina</taxon>
        <taxon>Sordariomycetes</taxon>
        <taxon>Sordariomycetidae</taxon>
        <taxon>Sordariales</taxon>
        <taxon>Chaetomiaceae</taxon>
        <taxon>Thermothelomyces</taxon>
    </lineage>
</organism>